<evidence type="ECO:0000256" key="1">
    <source>
        <dbReference type="ARBA" id="ARBA00004141"/>
    </source>
</evidence>
<protein>
    <recommendedName>
        <fullName evidence="5">Phosphatidylinositol-glycan biosynthesis class W protein</fullName>
        <ecNumber evidence="5">2.3.-.-</ecNumber>
    </recommendedName>
</protein>
<feature type="transmembrane region" description="Helical" evidence="5">
    <location>
        <begin position="227"/>
        <end position="248"/>
    </location>
</feature>
<keyword evidence="4 5" id="KW-0472">Membrane</keyword>
<feature type="transmembrane region" description="Helical" evidence="5">
    <location>
        <begin position="363"/>
        <end position="388"/>
    </location>
</feature>
<organism evidence="6 7">
    <name type="scientific">Gouania willdenowi</name>
    <name type="common">Blunt-snouted clingfish</name>
    <name type="synonym">Lepadogaster willdenowi</name>
    <dbReference type="NCBI Taxonomy" id="441366"/>
    <lineage>
        <taxon>Eukaryota</taxon>
        <taxon>Metazoa</taxon>
        <taxon>Chordata</taxon>
        <taxon>Craniata</taxon>
        <taxon>Vertebrata</taxon>
        <taxon>Euteleostomi</taxon>
        <taxon>Actinopterygii</taxon>
        <taxon>Neopterygii</taxon>
        <taxon>Teleostei</taxon>
        <taxon>Neoteleostei</taxon>
        <taxon>Acanthomorphata</taxon>
        <taxon>Ovalentaria</taxon>
        <taxon>Blenniimorphae</taxon>
        <taxon>Blenniiformes</taxon>
        <taxon>Gobiesocoidei</taxon>
        <taxon>Gobiesocidae</taxon>
        <taxon>Gobiesocinae</taxon>
        <taxon>Gouania</taxon>
    </lineage>
</organism>
<dbReference type="GO" id="GO:0032216">
    <property type="term" value="F:glucosaminyl-phosphatidylinositol O-acyltransferase activity"/>
    <property type="evidence" value="ECO:0007669"/>
    <property type="project" value="TreeGrafter"/>
</dbReference>
<keyword evidence="3 5" id="KW-1133">Transmembrane helix</keyword>
<feature type="transmembrane region" description="Helical" evidence="5">
    <location>
        <begin position="329"/>
        <end position="351"/>
    </location>
</feature>
<comment type="pathway">
    <text evidence="5">Glycolipid biosynthesis; glycosylphosphatidylinositol-anchor biosynthesis.</text>
</comment>
<feature type="transmembrane region" description="Helical" evidence="5">
    <location>
        <begin position="458"/>
        <end position="480"/>
    </location>
</feature>
<dbReference type="GO" id="GO:0005789">
    <property type="term" value="C:endoplasmic reticulum membrane"/>
    <property type="evidence" value="ECO:0007669"/>
    <property type="project" value="UniProtKB-SubCell"/>
</dbReference>
<comment type="similarity">
    <text evidence="5">Belongs to the PIGW family.</text>
</comment>
<feature type="transmembrane region" description="Helical" evidence="5">
    <location>
        <begin position="295"/>
        <end position="317"/>
    </location>
</feature>
<evidence type="ECO:0000256" key="3">
    <source>
        <dbReference type="ARBA" id="ARBA00022989"/>
    </source>
</evidence>
<dbReference type="PANTHER" id="PTHR20661">
    <property type="entry name" value="PHOSPHATIDYLINOSITOL-GLYCAN BIOSYNTHESIS CLASS W PROTEIN"/>
    <property type="match status" value="1"/>
</dbReference>
<evidence type="ECO:0000256" key="2">
    <source>
        <dbReference type="ARBA" id="ARBA00022692"/>
    </source>
</evidence>
<dbReference type="Proteomes" id="UP000694680">
    <property type="component" value="Chromosome 14"/>
</dbReference>
<dbReference type="InterPro" id="IPR009447">
    <property type="entry name" value="PIGW/GWT1"/>
</dbReference>
<dbReference type="PANTHER" id="PTHR20661:SF0">
    <property type="entry name" value="PHOSPHATIDYLINOSITOL-GLYCAN BIOSYNTHESIS CLASS W PROTEIN"/>
    <property type="match status" value="1"/>
</dbReference>
<name>A0A8C5GR37_GOUWI</name>
<feature type="transmembrane region" description="Helical" evidence="5">
    <location>
        <begin position="120"/>
        <end position="141"/>
    </location>
</feature>
<feature type="transmembrane region" description="Helical" evidence="5">
    <location>
        <begin position="156"/>
        <end position="175"/>
    </location>
</feature>
<keyword evidence="2 5" id="KW-0812">Transmembrane</keyword>
<comment type="function">
    <text evidence="5">A acetyltransferase, which acetylates the inositol ring of phosphatidylinositol during biosynthesis of GPI-anchor.</text>
</comment>
<proteinExistence type="inferred from homology"/>
<evidence type="ECO:0000313" key="6">
    <source>
        <dbReference type="Ensembl" id="ENSGWIP00000034234.1"/>
    </source>
</evidence>
<dbReference type="GO" id="GO:0006506">
    <property type="term" value="P:GPI anchor biosynthetic process"/>
    <property type="evidence" value="ECO:0007669"/>
    <property type="project" value="UniProtKB-UniPathway"/>
</dbReference>
<keyword evidence="7" id="KW-1185">Reference proteome</keyword>
<evidence type="ECO:0000313" key="7">
    <source>
        <dbReference type="Proteomes" id="UP000694680"/>
    </source>
</evidence>
<dbReference type="AlphaFoldDB" id="A0A8C5GR37"/>
<dbReference type="UniPathway" id="UPA00196"/>
<keyword evidence="5" id="KW-0808">Transferase</keyword>
<comment type="subcellular location">
    <subcellularLocation>
        <location evidence="5">Endoplasmic reticulum membrane</location>
        <topology evidence="5">Multi-pass membrane protein</topology>
    </subcellularLocation>
    <subcellularLocation>
        <location evidence="1">Membrane</location>
        <topology evidence="1">Multi-pass membrane protein</topology>
    </subcellularLocation>
</comment>
<gene>
    <name evidence="6" type="primary">pigw</name>
</gene>
<feature type="transmembrane region" description="Helical" evidence="5">
    <location>
        <begin position="82"/>
        <end position="99"/>
    </location>
</feature>
<reference evidence="6" key="1">
    <citation type="submission" date="2020-06" db="EMBL/GenBank/DDBJ databases">
        <authorList>
            <consortium name="Wellcome Sanger Institute Data Sharing"/>
        </authorList>
    </citation>
    <scope>NUCLEOTIDE SEQUENCE [LARGE SCALE GENOMIC DNA]</scope>
</reference>
<accession>A0A8C5GR37</accession>
<sequence length="490" mass="55318">MAIPPRELKEAFVSNLNGTSLVEVALGSFLSPLCLIHRGLILILCHHLLHLHPMTPLLLDFFVIILPLVLSCTVLSSVLHVVIITMTLVAAGLFYNIYTNSKHQRSTSSFIQSGVHFHQVPFITLFRVFVNINTAISILAVDFNVFPRRYAKTETYGTGVMDFGVGGFVFANALVSPEARGKNTSGLRINHIWKQLLSVWPLMALGIGRLMTVKMTGYHEHETEYGVHWNFFFTLAIVRIVSSMLLTVLPANRSWVFASVICGLYQLTLETSSLKDFVIHNNDRDKSFLLANKEGIISTVGYVAIYLIGVQVGLYVMQPRSRVREWLRALLTLLLTSFMLYAVLCTCQTFVEPVSRRLANLPFCLWSVAQSVFLMSCLGLADMIVLFCQRMSGCHFLTSSCTLQRKESETNTDLDQQTSKMERHGLIQAISRNQLFFFLLSNVLTGLTNSTIDTLHCGSLFSVFVLLFYMLINCFFIYVLHSYDITVKFW</sequence>
<reference evidence="6" key="2">
    <citation type="submission" date="2025-08" db="UniProtKB">
        <authorList>
            <consortium name="Ensembl"/>
        </authorList>
    </citation>
    <scope>IDENTIFICATION</scope>
</reference>
<dbReference type="Pfam" id="PF06423">
    <property type="entry name" value="GWT1"/>
    <property type="match status" value="1"/>
</dbReference>
<feature type="transmembrane region" description="Helical" evidence="5">
    <location>
        <begin position="57"/>
        <end position="76"/>
    </location>
</feature>
<keyword evidence="5" id="KW-0337">GPI-anchor biosynthesis</keyword>
<dbReference type="CTD" id="284098"/>
<evidence type="ECO:0000256" key="5">
    <source>
        <dbReference type="RuleBase" id="RU280819"/>
    </source>
</evidence>
<reference evidence="6" key="3">
    <citation type="submission" date="2025-09" db="UniProtKB">
        <authorList>
            <consortium name="Ensembl"/>
        </authorList>
    </citation>
    <scope>IDENTIFICATION</scope>
</reference>
<feature type="transmembrane region" description="Helical" evidence="5">
    <location>
        <begin position="24"/>
        <end position="45"/>
    </location>
</feature>
<keyword evidence="5" id="KW-0012">Acyltransferase</keyword>
<dbReference type="PIRSF" id="PIRSF017321">
    <property type="entry name" value="GWT1"/>
    <property type="match status" value="1"/>
</dbReference>
<dbReference type="RefSeq" id="XP_028322625.1">
    <property type="nucleotide sequence ID" value="XM_028466824.1"/>
</dbReference>
<keyword evidence="5" id="KW-0256">Endoplasmic reticulum</keyword>
<feature type="transmembrane region" description="Helical" evidence="5">
    <location>
        <begin position="196"/>
        <end position="215"/>
    </location>
</feature>
<dbReference type="EC" id="2.3.-.-" evidence="5"/>
<evidence type="ECO:0000256" key="4">
    <source>
        <dbReference type="ARBA" id="ARBA00023136"/>
    </source>
</evidence>
<dbReference type="GO" id="GO:0072659">
    <property type="term" value="P:protein localization to plasma membrane"/>
    <property type="evidence" value="ECO:0007669"/>
    <property type="project" value="TreeGrafter"/>
</dbReference>
<dbReference type="Ensembl" id="ENSGWIT00000037318.1">
    <property type="protein sequence ID" value="ENSGWIP00000034234.1"/>
    <property type="gene ID" value="ENSGWIG00000017689.1"/>
</dbReference>
<dbReference type="GeneID" id="114475747"/>